<feature type="region of interest" description="Disordered" evidence="1">
    <location>
        <begin position="39"/>
        <end position="73"/>
    </location>
</feature>
<feature type="region of interest" description="Disordered" evidence="1">
    <location>
        <begin position="1"/>
        <end position="21"/>
    </location>
</feature>
<protein>
    <submittedName>
        <fullName evidence="2">Uncharacterized protein</fullName>
    </submittedName>
</protein>
<keyword evidence="3" id="KW-1185">Reference proteome</keyword>
<organism evidence="2 3">
    <name type="scientific">Streptomyces albus (strain ATCC 21838 / DSM 41398 / FERM P-419 / JCM 4703 / NBRC 107858)</name>
    <dbReference type="NCBI Taxonomy" id="1081613"/>
    <lineage>
        <taxon>Bacteria</taxon>
        <taxon>Bacillati</taxon>
        <taxon>Actinomycetota</taxon>
        <taxon>Actinomycetes</taxon>
        <taxon>Kitasatosporales</taxon>
        <taxon>Streptomycetaceae</taxon>
        <taxon>Streptomyces</taxon>
    </lineage>
</organism>
<feature type="compositionally biased region" description="Low complexity" evidence="1">
    <location>
        <begin position="48"/>
        <end position="57"/>
    </location>
</feature>
<feature type="compositionally biased region" description="Pro residues" evidence="1">
    <location>
        <begin position="7"/>
        <end position="16"/>
    </location>
</feature>
<dbReference type="KEGG" id="sals:SLNWT_1973"/>
<evidence type="ECO:0000256" key="1">
    <source>
        <dbReference type="SAM" id="MobiDB-lite"/>
    </source>
</evidence>
<evidence type="ECO:0000313" key="3">
    <source>
        <dbReference type="Proteomes" id="UP000031523"/>
    </source>
</evidence>
<sequence length="73" mass="7841">MRVLAEPVPPAAPPAVPRRGTAERAAGLHLRLRFCRVGRGNLQSGPQRWRTAHAPARPARPRPAPDSPLHCGG</sequence>
<evidence type="ECO:0000313" key="2">
    <source>
        <dbReference type="EMBL" id="AJE82349.1"/>
    </source>
</evidence>
<reference evidence="2 3" key="1">
    <citation type="submission" date="2015-01" db="EMBL/GenBank/DDBJ databases">
        <title>Enhanced salinomycin production by adjusting the supply of polyketide extender units in Streptomyce albus DSM 41398.</title>
        <authorList>
            <person name="Lu C."/>
        </authorList>
    </citation>
    <scope>NUCLEOTIDE SEQUENCE [LARGE SCALE GENOMIC DNA]</scope>
    <source>
        <strain evidence="3">ATCC 21838 / DSM 41398 / FERM P-419 / JCM 4703 / NBRC 107858</strain>
    </source>
</reference>
<dbReference type="Proteomes" id="UP000031523">
    <property type="component" value="Chromosome"/>
</dbReference>
<name>A0A0B5ELG6_STRA4</name>
<gene>
    <name evidence="2" type="ORF">SLNWT_1973</name>
</gene>
<proteinExistence type="predicted"/>
<dbReference type="EMBL" id="CP010519">
    <property type="protein sequence ID" value="AJE82349.1"/>
    <property type="molecule type" value="Genomic_DNA"/>
</dbReference>
<accession>A0A0B5ELG6</accession>
<dbReference type="AlphaFoldDB" id="A0A0B5ELG6"/>